<feature type="region of interest" description="Disordered" evidence="1">
    <location>
        <begin position="1"/>
        <end position="79"/>
    </location>
</feature>
<keyword evidence="3" id="KW-1185">Reference proteome</keyword>
<proteinExistence type="predicted"/>
<evidence type="ECO:0000256" key="1">
    <source>
        <dbReference type="SAM" id="MobiDB-lite"/>
    </source>
</evidence>
<dbReference type="EMBL" id="MVGC01000343">
    <property type="protein sequence ID" value="RJE20055.1"/>
    <property type="molecule type" value="Genomic_DNA"/>
</dbReference>
<organism evidence="2 3">
    <name type="scientific">Aspergillus sclerotialis</name>
    <dbReference type="NCBI Taxonomy" id="2070753"/>
    <lineage>
        <taxon>Eukaryota</taxon>
        <taxon>Fungi</taxon>
        <taxon>Dikarya</taxon>
        <taxon>Ascomycota</taxon>
        <taxon>Pezizomycotina</taxon>
        <taxon>Eurotiomycetes</taxon>
        <taxon>Eurotiomycetidae</taxon>
        <taxon>Eurotiales</taxon>
        <taxon>Aspergillaceae</taxon>
        <taxon>Aspergillus</taxon>
        <taxon>Aspergillus subgen. Polypaecilum</taxon>
    </lineage>
</organism>
<dbReference type="STRING" id="2070753.A0A3A2ZQ67"/>
<evidence type="ECO:0000313" key="2">
    <source>
        <dbReference type="EMBL" id="RJE20055.1"/>
    </source>
</evidence>
<protein>
    <submittedName>
        <fullName evidence="2">Forkhead domain protein</fullName>
    </submittedName>
</protein>
<dbReference type="Proteomes" id="UP000266188">
    <property type="component" value="Unassembled WGS sequence"/>
</dbReference>
<reference evidence="3" key="1">
    <citation type="submission" date="2017-02" db="EMBL/GenBank/DDBJ databases">
        <authorList>
            <person name="Tafer H."/>
            <person name="Lopandic K."/>
        </authorList>
    </citation>
    <scope>NUCLEOTIDE SEQUENCE [LARGE SCALE GENOMIC DNA]</scope>
    <source>
        <strain evidence="3">CBS 366.77</strain>
    </source>
</reference>
<accession>A0A3A2ZQ67</accession>
<dbReference type="AlphaFoldDB" id="A0A3A2ZQ67"/>
<feature type="compositionally biased region" description="Polar residues" evidence="1">
    <location>
        <begin position="1"/>
        <end position="19"/>
    </location>
</feature>
<comment type="caution">
    <text evidence="2">The sequence shown here is derived from an EMBL/GenBank/DDBJ whole genome shotgun (WGS) entry which is preliminary data.</text>
</comment>
<name>A0A3A2ZQ67_9EURO</name>
<dbReference type="OrthoDB" id="5954824at2759"/>
<gene>
    <name evidence="2" type="ORF">PHISCL_07610</name>
</gene>
<evidence type="ECO:0000313" key="3">
    <source>
        <dbReference type="Proteomes" id="UP000266188"/>
    </source>
</evidence>
<sequence length="148" mass="16220">MANQKKTMSSEPPTPQRQRSGAKGGKATKISSKVRIGQDERLSRQRAAPTRRQQKDLYRQSPTSGLPIQEPSPAGAMVHPPVETFDLRHVIGCTDYSPTTPIFCDMDATQPDYFGPVNVGSLGWYGIHSLPNGMWTGHEMSTDLPIGV</sequence>